<evidence type="ECO:0000313" key="2">
    <source>
        <dbReference type="Proteomes" id="UP000320475"/>
    </source>
</evidence>
<protein>
    <submittedName>
        <fullName evidence="1">Uncharacterized protein</fullName>
    </submittedName>
</protein>
<organism evidence="1 2">
    <name type="scientific">Synchytrium endobioticum</name>
    <dbReference type="NCBI Taxonomy" id="286115"/>
    <lineage>
        <taxon>Eukaryota</taxon>
        <taxon>Fungi</taxon>
        <taxon>Fungi incertae sedis</taxon>
        <taxon>Chytridiomycota</taxon>
        <taxon>Chytridiomycota incertae sedis</taxon>
        <taxon>Chytridiomycetes</taxon>
        <taxon>Synchytriales</taxon>
        <taxon>Synchytriaceae</taxon>
        <taxon>Synchytrium</taxon>
    </lineage>
</organism>
<dbReference type="EMBL" id="QEAM01000407">
    <property type="protein sequence ID" value="TPX40183.1"/>
    <property type="molecule type" value="Genomic_DNA"/>
</dbReference>
<accession>A0A507CMU2</accession>
<comment type="caution">
    <text evidence="1">The sequence shown here is derived from an EMBL/GenBank/DDBJ whole genome shotgun (WGS) entry which is preliminary data.</text>
</comment>
<evidence type="ECO:0000313" key="1">
    <source>
        <dbReference type="EMBL" id="TPX40183.1"/>
    </source>
</evidence>
<reference evidence="1 2" key="1">
    <citation type="journal article" date="2019" name="Sci. Rep.">
        <title>Comparative genomics of chytrid fungi reveal insights into the obligate biotrophic and pathogenic lifestyle of Synchytrium endobioticum.</title>
        <authorList>
            <person name="van de Vossenberg B.T.L.H."/>
            <person name="Warris S."/>
            <person name="Nguyen H.D.T."/>
            <person name="van Gent-Pelzer M.P.E."/>
            <person name="Joly D.L."/>
            <person name="van de Geest H.C."/>
            <person name="Bonants P.J.M."/>
            <person name="Smith D.S."/>
            <person name="Levesque C.A."/>
            <person name="van der Lee T.A.J."/>
        </authorList>
    </citation>
    <scope>NUCLEOTIDE SEQUENCE [LARGE SCALE GENOMIC DNA]</scope>
    <source>
        <strain evidence="1 2">LEV6574</strain>
    </source>
</reference>
<name>A0A507CMU2_9FUNG</name>
<proteinExistence type="predicted"/>
<dbReference type="AlphaFoldDB" id="A0A507CMU2"/>
<sequence>MARRREDIRPFLGTGPIRTVPYTKTYSSGTTRTVPELTELCLSFHPQTPRLPYPYPVAQTIQKVIPCL</sequence>
<dbReference type="Proteomes" id="UP000320475">
    <property type="component" value="Unassembled WGS sequence"/>
</dbReference>
<gene>
    <name evidence="1" type="ORF">SeLEV6574_g06745</name>
</gene>